<evidence type="ECO:0000256" key="3">
    <source>
        <dbReference type="ARBA" id="ARBA00022833"/>
    </source>
</evidence>
<evidence type="ECO:0000313" key="8">
    <source>
        <dbReference type="Proteomes" id="UP000614601"/>
    </source>
</evidence>
<comment type="caution">
    <text evidence="7">The sequence shown here is derived from an EMBL/GenBank/DDBJ whole genome shotgun (WGS) entry which is preliminary data.</text>
</comment>
<sequence length="722" mass="83611">MFTPDQLNAISRQHSSPRYVTKEPNRRCWSWKYFISVNEERSKCMFCDFSYRNNTYKFKKHLLSQCVKIPPNYKSEIDSQNDKCEGYYEDPKRPRHENYLKRARMSNPPEPNYLIPMPEDTQIHNILSMIDQNTEERDSFHSLLVKFIVTSDVSPEALQNPYLKELLQKLRPDFNLPSIQDIQRHLDREYDEIRPQISSKIQEAKFLSISLKIDQKSEKIDRDNGTFSQNSAQNNGILRQNTEEKTMQNGPTGTGGTNENEGLYSNGIDGLSNSEMAQYDQESERYDQNSTDFAQNSTKNDQNVTKSTINDLKIDQNSSKSTTSSAMERHIDVFIHTPNPLYYGRVTTGQSRPILQVLASEIDMKKVVAIKTESPEMLSLTKEVEENYPWIIIDRCKGCLVEKTTEELVETEVVKKLWNKASFLVGMFRRPNVRQQISQYDTGDLLETPLEPYNLKNILSLFKATLSQQELIVDAVHWPKLQEEHEIEKAHELTNDKVFWTTLDTVQHILEQFSQTMDSESEAEYQCLLRKTNHIMVEGLKLAHNLDGNDKTEVYNIINKHYQQLESDLGHLYSLLDHVNRGTNLDDDKMDAAMNMIMSKLTQNPALQGDNATIIREIGEFRARTGAFDENRRSWLKSLGEESSQVFWSYFQNTKLAVIANLLSFVPFSSETCQRKNQKQELPEDLKAKLVYLKYNLLQHQPQLQNGYDLNGHDGSVELMQA</sequence>
<dbReference type="Proteomes" id="UP000783686">
    <property type="component" value="Unassembled WGS sequence"/>
</dbReference>
<keyword evidence="2 4" id="KW-0863">Zinc-finger</keyword>
<dbReference type="GO" id="GO:0008270">
    <property type="term" value="F:zinc ion binding"/>
    <property type="evidence" value="ECO:0007669"/>
    <property type="project" value="UniProtKB-KW"/>
</dbReference>
<evidence type="ECO:0000259" key="6">
    <source>
        <dbReference type="PROSITE" id="PS50808"/>
    </source>
</evidence>
<evidence type="ECO:0000256" key="5">
    <source>
        <dbReference type="SAM" id="MobiDB-lite"/>
    </source>
</evidence>
<protein>
    <recommendedName>
        <fullName evidence="6">BED-type domain-containing protein</fullName>
    </recommendedName>
</protein>
<keyword evidence="1" id="KW-0479">Metal-binding</keyword>
<keyword evidence="8" id="KW-1185">Reference proteome</keyword>
<feature type="domain" description="BED-type" evidence="6">
    <location>
        <begin position="25"/>
        <end position="73"/>
    </location>
</feature>
<proteinExistence type="predicted"/>
<dbReference type="InterPro" id="IPR003656">
    <property type="entry name" value="Znf_BED"/>
</dbReference>
<evidence type="ECO:0000256" key="2">
    <source>
        <dbReference type="ARBA" id="ARBA00022771"/>
    </source>
</evidence>
<reference evidence="7" key="1">
    <citation type="submission" date="2020-09" db="EMBL/GenBank/DDBJ databases">
        <authorList>
            <person name="Kikuchi T."/>
        </authorList>
    </citation>
    <scope>NUCLEOTIDE SEQUENCE</scope>
    <source>
        <strain evidence="7">SH1</strain>
    </source>
</reference>
<dbReference type="EMBL" id="CAJFCW020000001">
    <property type="protein sequence ID" value="CAG9078964.1"/>
    <property type="molecule type" value="Genomic_DNA"/>
</dbReference>
<evidence type="ECO:0000256" key="4">
    <source>
        <dbReference type="PROSITE-ProRule" id="PRU00027"/>
    </source>
</evidence>
<accession>A0A811JR59</accession>
<evidence type="ECO:0000313" key="7">
    <source>
        <dbReference type="EMBL" id="CAD5205737.1"/>
    </source>
</evidence>
<organism evidence="7 8">
    <name type="scientific">Bursaphelenchus okinawaensis</name>
    <dbReference type="NCBI Taxonomy" id="465554"/>
    <lineage>
        <taxon>Eukaryota</taxon>
        <taxon>Metazoa</taxon>
        <taxon>Ecdysozoa</taxon>
        <taxon>Nematoda</taxon>
        <taxon>Chromadorea</taxon>
        <taxon>Rhabditida</taxon>
        <taxon>Tylenchina</taxon>
        <taxon>Tylenchomorpha</taxon>
        <taxon>Aphelenchoidea</taxon>
        <taxon>Aphelenchoididae</taxon>
        <taxon>Bursaphelenchus</taxon>
    </lineage>
</organism>
<feature type="region of interest" description="Disordered" evidence="5">
    <location>
        <begin position="220"/>
        <end position="271"/>
    </location>
</feature>
<keyword evidence="3" id="KW-0862">Zinc</keyword>
<name>A0A811JR59_9BILA</name>
<gene>
    <name evidence="7" type="ORF">BOKJ2_LOCUS421</name>
</gene>
<dbReference type="OrthoDB" id="4951847at2759"/>
<dbReference type="GO" id="GO:0003677">
    <property type="term" value="F:DNA binding"/>
    <property type="evidence" value="ECO:0007669"/>
    <property type="project" value="InterPro"/>
</dbReference>
<evidence type="ECO:0000256" key="1">
    <source>
        <dbReference type="ARBA" id="ARBA00022723"/>
    </source>
</evidence>
<dbReference type="PROSITE" id="PS50808">
    <property type="entry name" value="ZF_BED"/>
    <property type="match status" value="1"/>
</dbReference>
<dbReference type="Proteomes" id="UP000614601">
    <property type="component" value="Unassembled WGS sequence"/>
</dbReference>
<feature type="compositionally biased region" description="Polar residues" evidence="5">
    <location>
        <begin position="225"/>
        <end position="240"/>
    </location>
</feature>
<dbReference type="EMBL" id="CAJFDH010000001">
    <property type="protein sequence ID" value="CAD5205737.1"/>
    <property type="molecule type" value="Genomic_DNA"/>
</dbReference>
<dbReference type="AlphaFoldDB" id="A0A811JR59"/>